<name>A0ABW9KFP0_9BACT</name>
<keyword evidence="4" id="KW-0732">Signal</keyword>
<keyword evidence="3" id="KW-0998">Cell outer membrane</keyword>
<dbReference type="Gene3D" id="2.40.170.20">
    <property type="entry name" value="TonB-dependent receptor, beta-barrel domain"/>
    <property type="match status" value="1"/>
</dbReference>
<gene>
    <name evidence="6" type="ORF">ACK2TP_01815</name>
</gene>
<comment type="subcellular location">
    <subcellularLocation>
        <location evidence="1">Cell outer membrane</location>
    </subcellularLocation>
</comment>
<organism evidence="6 7">
    <name type="scientific">Terriglobus aquaticus</name>
    <dbReference type="NCBI Taxonomy" id="940139"/>
    <lineage>
        <taxon>Bacteria</taxon>
        <taxon>Pseudomonadati</taxon>
        <taxon>Acidobacteriota</taxon>
        <taxon>Terriglobia</taxon>
        <taxon>Terriglobales</taxon>
        <taxon>Acidobacteriaceae</taxon>
        <taxon>Terriglobus</taxon>
    </lineage>
</organism>
<dbReference type="SUPFAM" id="SSF56935">
    <property type="entry name" value="Porins"/>
    <property type="match status" value="1"/>
</dbReference>
<dbReference type="EMBL" id="JBJYXY010000001">
    <property type="protein sequence ID" value="MFN2974491.1"/>
    <property type="molecule type" value="Genomic_DNA"/>
</dbReference>
<evidence type="ECO:0000313" key="6">
    <source>
        <dbReference type="EMBL" id="MFN2974491.1"/>
    </source>
</evidence>
<dbReference type="Proteomes" id="UP001634747">
    <property type="component" value="Unassembled WGS sequence"/>
</dbReference>
<dbReference type="PROSITE" id="PS51257">
    <property type="entry name" value="PROKAR_LIPOPROTEIN"/>
    <property type="match status" value="1"/>
</dbReference>
<comment type="caution">
    <text evidence="6">The sequence shown here is derived from an EMBL/GenBank/DDBJ whole genome shotgun (WGS) entry which is preliminary data.</text>
</comment>
<evidence type="ECO:0000256" key="4">
    <source>
        <dbReference type="SAM" id="SignalP"/>
    </source>
</evidence>
<keyword evidence="2" id="KW-0472">Membrane</keyword>
<dbReference type="Pfam" id="PF13620">
    <property type="entry name" value="CarboxypepD_reg"/>
    <property type="match status" value="1"/>
</dbReference>
<evidence type="ECO:0000256" key="3">
    <source>
        <dbReference type="ARBA" id="ARBA00023237"/>
    </source>
</evidence>
<evidence type="ECO:0000313" key="7">
    <source>
        <dbReference type="Proteomes" id="UP001634747"/>
    </source>
</evidence>
<dbReference type="InterPro" id="IPR013784">
    <property type="entry name" value="Carb-bd-like_fold"/>
</dbReference>
<feature type="chain" id="PRO_5045381463" evidence="4">
    <location>
        <begin position="33"/>
        <end position="1154"/>
    </location>
</feature>
<keyword evidence="7" id="KW-1185">Reference proteome</keyword>
<accession>A0ABW9KFP0</accession>
<dbReference type="RefSeq" id="WP_263413945.1">
    <property type="nucleotide sequence ID" value="NZ_BAABBH010000001.1"/>
</dbReference>
<evidence type="ECO:0000256" key="2">
    <source>
        <dbReference type="ARBA" id="ARBA00023136"/>
    </source>
</evidence>
<sequence length="1154" mass="123839">MFHPTSRRAHHLALRSAAALALPALAFSCVHAQVLYGTLTGNVTDASNAAVAGATVTITSTDTGLTRTGTTDNSGNYQITDVPQGNYTVTISNTGFGTSETKNVPIAVNQTKRVDATLTIGGVTQTVDVSTAPPALQTDRADVSYEISPRQVDQLPTSGSAGRNPENLFRLIPGVPPPQEMNSQAGNPGRNQAINANGVANTINNIKIDGAAVNYPWLQSEAAYIPPQDAIESVNVVTSSFNAEQGAAGGIAANFVVKSGTNHFHGGVWEYNSISQFNARNYFVRAAATPRVPKNIYNEYGGNIGGPIIKDKLFFFFNYNKVSLRQFKNGTMTVPLSQFRNGDFSALLRNPAAFGLTAAQAVIYDPLTGNADGTGRTPFAGNIIPQNRLSAPALKMFSLIPTETSTAPTANYAGGAILAFDRGTYDTKINWNPTDKTTFFGRYSLLRSNIVDPPAFGPAIGNTWDGGQPGVAPGNIKNVGLGATHSFTNNFLIDANAGVVRIDLAAQAPDVGTNEGLNLLGIPGTNGTTTFQSGLPGFIENQGLSNYGNYLQSNPFSFRDYQYVGNVNGTYVHGNHSIRFGGEYTHSAMNHLQTNNFGPRGQFTFTGGITALNGGTGGAQTPNFARVIADNLLGLPNNVGKTVQLFQPNGPRWSEFGFFAQDTWKASADLTINYGVRYEFYPFATRDHTGVFRYDPTTGNTLIGGRGNTPTNTGVDVGHGQVVPRLGINYRVNDKMVIRTGAGITVDPENYRFYRDAYPALTTLSQTGVGTFTTQYTPSSALSTTNSVGPAGSLFIGVPPVVLPDISSGVVPLPYNYGTIFSPQKWRRGYVETWNLFVDRDLAKGLVATVGYVGTHQVRQVAGIDVNSGFVSSLGVNSRPIFANSNAPGGARRNVNTLTDFFPFGTVNYSGLQFALNERTFKSLQFGYAFTWSHAMNTYDTNSTPGTVTFNSPQTFNRNYANSGFDRTFINSLWTNYQLPIGPGRQFLSSGILGRIIGNFDLNTILIYDSGQPFQLTDSSTSGNGDTAVPVQFSKPSITGVKYNGTNPNYPQYFVNNGNYATITSVYSGANLRNGNVGRNSVRGPGLFNLDLGLTRNFPIWHEYTFVLRGEAFDATNTPQWANPSANINSPGTFGQITTSNAARVIRLSGRFTF</sequence>
<protein>
    <submittedName>
        <fullName evidence="6">Carboxypeptidase regulatory-like domain-containing protein</fullName>
    </submittedName>
</protein>
<feature type="signal peptide" evidence="4">
    <location>
        <begin position="1"/>
        <end position="32"/>
    </location>
</feature>
<evidence type="ECO:0000259" key="5">
    <source>
        <dbReference type="Pfam" id="PF25183"/>
    </source>
</evidence>
<feature type="domain" description="TonB-dependent transporter Oar-like beta-barrel" evidence="5">
    <location>
        <begin position="256"/>
        <end position="1146"/>
    </location>
</feature>
<dbReference type="InterPro" id="IPR057601">
    <property type="entry name" value="Oar-like_b-barrel"/>
</dbReference>
<reference evidence="6 7" key="1">
    <citation type="submission" date="2024-12" db="EMBL/GenBank/DDBJ databases">
        <authorList>
            <person name="Lee Y."/>
        </authorList>
    </citation>
    <scope>NUCLEOTIDE SEQUENCE [LARGE SCALE GENOMIC DNA]</scope>
    <source>
        <strain evidence="6 7">03SUJ4</strain>
    </source>
</reference>
<proteinExistence type="predicted"/>
<evidence type="ECO:0000256" key="1">
    <source>
        <dbReference type="ARBA" id="ARBA00004442"/>
    </source>
</evidence>
<dbReference type="Pfam" id="PF25183">
    <property type="entry name" value="OMP_b-brl_4"/>
    <property type="match status" value="1"/>
</dbReference>
<dbReference type="Gene3D" id="2.60.40.1120">
    <property type="entry name" value="Carboxypeptidase-like, regulatory domain"/>
    <property type="match status" value="1"/>
</dbReference>
<dbReference type="SUPFAM" id="SSF49452">
    <property type="entry name" value="Starch-binding domain-like"/>
    <property type="match status" value="1"/>
</dbReference>
<dbReference type="InterPro" id="IPR036942">
    <property type="entry name" value="Beta-barrel_TonB_sf"/>
</dbReference>